<protein>
    <recommendedName>
        <fullName evidence="5">Rhoptry neck protein</fullName>
    </recommendedName>
</protein>
<gene>
    <name evidence="3" type="ORF">PCYB_053400</name>
</gene>
<evidence type="ECO:0000256" key="2">
    <source>
        <dbReference type="SAM" id="MobiDB-lite"/>
    </source>
</evidence>
<dbReference type="RefSeq" id="XP_004221269.1">
    <property type="nucleotide sequence ID" value="XM_004221221.1"/>
</dbReference>
<feature type="region of interest" description="Disordered" evidence="2">
    <location>
        <begin position="101"/>
        <end position="139"/>
    </location>
</feature>
<dbReference type="KEGG" id="pcy:PCYB_053400"/>
<dbReference type="EMBL" id="DF157097">
    <property type="protein sequence ID" value="GAB65322.1"/>
    <property type="molecule type" value="Genomic_DNA"/>
</dbReference>
<dbReference type="GeneID" id="14691711"/>
<feature type="region of interest" description="Disordered" evidence="2">
    <location>
        <begin position="274"/>
        <end position="376"/>
    </location>
</feature>
<evidence type="ECO:0000313" key="4">
    <source>
        <dbReference type="Proteomes" id="UP000006319"/>
    </source>
</evidence>
<feature type="region of interest" description="Disordered" evidence="2">
    <location>
        <begin position="38"/>
        <end position="65"/>
    </location>
</feature>
<feature type="compositionally biased region" description="Low complexity" evidence="2">
    <location>
        <begin position="313"/>
        <end position="325"/>
    </location>
</feature>
<sequence>MKGGNASLKKDSYPAKCNELNISDKGKMLYDYLFPPKVKAPKDGGTEQDALSGDKHMSCKTSEAQIRHHKEVHTGGMENMDHKKELKKHMNQLKMLHKRLKRKDKNAYAQVKPNGGESVHDTDGTLGDTHAKGEETSEDSLAKYVQNEIKKNEKLNKEKKSYEEINVLEDNSKKLQNDIHTWLQAVKNISEKTSKLKDIKTQLLNNIASLNETLTEEIENINEIKKLQKEQNEIFSENWLYVLPSTSDNLVREGRDGNFQVMNYLEKFNRRNAPHVSGEHASGEHPNGELPKEGLLNGELPKEGLLNGELPKEGLLNGELPNEGLLNGGLPNGGLPNGGLPNGGLPNGGLPNGGLPNDGNVRKMHAHTDGGSKSSDSRSFCNVFLLLAIAFLLS</sequence>
<dbReference type="PhylomeDB" id="K6V854"/>
<accession>K6V854</accession>
<dbReference type="Proteomes" id="UP000006319">
    <property type="component" value="Chromosome 5"/>
</dbReference>
<feature type="compositionally biased region" description="Basic and acidic residues" evidence="2">
    <location>
        <begin position="118"/>
        <end position="135"/>
    </location>
</feature>
<dbReference type="OrthoDB" id="372909at2759"/>
<reference evidence="3 4" key="1">
    <citation type="journal article" date="2012" name="Nat. Genet.">
        <title>Plasmodium cynomolgi genome sequences provide insight into Plasmodium vivax and the monkey malaria clade.</title>
        <authorList>
            <person name="Tachibana S."/>
            <person name="Sullivan S.A."/>
            <person name="Kawai S."/>
            <person name="Nakamura S."/>
            <person name="Kim H.R."/>
            <person name="Goto N."/>
            <person name="Arisue N."/>
            <person name="Palacpac N.M.Q."/>
            <person name="Honma H."/>
            <person name="Yagi M."/>
            <person name="Tougan T."/>
            <person name="Katakai Y."/>
            <person name="Kaneko O."/>
            <person name="Mita T."/>
            <person name="Kita K."/>
            <person name="Yasutomi Y."/>
            <person name="Sutton P.L."/>
            <person name="Shakhbatyan R."/>
            <person name="Horii T."/>
            <person name="Yasunaga T."/>
            <person name="Barnwell J.W."/>
            <person name="Escalante A.A."/>
            <person name="Carlton J.M."/>
            <person name="Tanabe K."/>
        </authorList>
    </citation>
    <scope>NUCLEOTIDE SEQUENCE [LARGE SCALE GENOMIC DNA]</scope>
    <source>
        <strain evidence="3 4">B</strain>
    </source>
</reference>
<proteinExistence type="predicted"/>
<dbReference type="eggNOG" id="ENOG502QXWB">
    <property type="taxonomic scope" value="Eukaryota"/>
</dbReference>
<name>K6V854_PLACD</name>
<dbReference type="VEuPathDB" id="PlasmoDB:PCYB_053400"/>
<dbReference type="AlphaFoldDB" id="K6V854"/>
<feature type="compositionally biased region" description="Basic and acidic residues" evidence="2">
    <location>
        <begin position="277"/>
        <end position="292"/>
    </location>
</feature>
<feature type="coiled-coil region" evidence="1">
    <location>
        <begin position="145"/>
        <end position="231"/>
    </location>
</feature>
<evidence type="ECO:0008006" key="5">
    <source>
        <dbReference type="Google" id="ProtNLM"/>
    </source>
</evidence>
<evidence type="ECO:0000313" key="3">
    <source>
        <dbReference type="EMBL" id="GAB65322.1"/>
    </source>
</evidence>
<keyword evidence="4" id="KW-1185">Reference proteome</keyword>
<dbReference type="OMA" id="NWLYVLP"/>
<keyword evidence="1" id="KW-0175">Coiled coil</keyword>
<feature type="compositionally biased region" description="Gly residues" evidence="2">
    <location>
        <begin position="326"/>
        <end position="352"/>
    </location>
</feature>
<evidence type="ECO:0000256" key="1">
    <source>
        <dbReference type="SAM" id="Coils"/>
    </source>
</evidence>
<organism evidence="3 4">
    <name type="scientific">Plasmodium cynomolgi (strain B)</name>
    <dbReference type="NCBI Taxonomy" id="1120755"/>
    <lineage>
        <taxon>Eukaryota</taxon>
        <taxon>Sar</taxon>
        <taxon>Alveolata</taxon>
        <taxon>Apicomplexa</taxon>
        <taxon>Aconoidasida</taxon>
        <taxon>Haemosporida</taxon>
        <taxon>Plasmodiidae</taxon>
        <taxon>Plasmodium</taxon>
        <taxon>Plasmodium (Plasmodium)</taxon>
    </lineage>
</organism>